<accession>A0A3Q1CL96</accession>
<dbReference type="PANTHER" id="PTHR31635">
    <property type="entry name" value="REVERSE TRANSCRIPTASE DOMAIN-CONTAINING PROTEIN-RELATED"/>
    <property type="match status" value="1"/>
</dbReference>
<reference evidence="2" key="3">
    <citation type="submission" date="2025-09" db="UniProtKB">
        <authorList>
            <consortium name="Ensembl"/>
        </authorList>
    </citation>
    <scope>IDENTIFICATION</scope>
</reference>
<dbReference type="Ensembl" id="ENSAOCT00000017330.2">
    <property type="protein sequence ID" value="ENSAOCP00000026334.2"/>
    <property type="gene ID" value="ENSAOCG00000014539.2"/>
</dbReference>
<dbReference type="STRING" id="80972.ENSAOCP00000026334"/>
<evidence type="ECO:0000313" key="3">
    <source>
        <dbReference type="Proteomes" id="UP001501940"/>
    </source>
</evidence>
<dbReference type="Pfam" id="PF00078">
    <property type="entry name" value="RVT_1"/>
    <property type="match status" value="1"/>
</dbReference>
<evidence type="ECO:0000313" key="2">
    <source>
        <dbReference type="Ensembl" id="ENSAOCP00000026334.2"/>
    </source>
</evidence>
<name>A0A3Q1CL96_AMPOC</name>
<dbReference type="SUPFAM" id="SSF56672">
    <property type="entry name" value="DNA/RNA polymerases"/>
    <property type="match status" value="1"/>
</dbReference>
<reference evidence="2" key="2">
    <citation type="submission" date="2025-08" db="UniProtKB">
        <authorList>
            <consortium name="Ensembl"/>
        </authorList>
    </citation>
    <scope>IDENTIFICATION</scope>
</reference>
<dbReference type="InterPro" id="IPR000477">
    <property type="entry name" value="RT_dom"/>
</dbReference>
<feature type="domain" description="Reverse transcriptase" evidence="1">
    <location>
        <begin position="1"/>
        <end position="74"/>
    </location>
</feature>
<dbReference type="OMA" id="IMINERE"/>
<proteinExistence type="predicted"/>
<dbReference type="PANTHER" id="PTHR31635:SF196">
    <property type="entry name" value="REVERSE TRANSCRIPTASE DOMAIN-CONTAINING PROTEIN-RELATED"/>
    <property type="match status" value="1"/>
</dbReference>
<keyword evidence="3" id="KW-1185">Reference proteome</keyword>
<reference evidence="2 3" key="1">
    <citation type="submission" date="2022-01" db="EMBL/GenBank/DDBJ databases">
        <title>A chromosome-scale genome assembly of the false clownfish, Amphiprion ocellaris.</title>
        <authorList>
            <person name="Ryu T."/>
        </authorList>
    </citation>
    <scope>NUCLEOTIDE SEQUENCE [LARGE SCALE GENOMIC DNA]</scope>
</reference>
<dbReference type="GeneTree" id="ENSGT00940000177568"/>
<dbReference type="InterPro" id="IPR043502">
    <property type="entry name" value="DNA/RNA_pol_sf"/>
</dbReference>
<sequence>MVNSREHKVALYADDILLYLSNPDFILTLLDLLKTFGAYSGYKLNIGKTQIMSFNYSPSTDWSQKAVKYLGVWLTDSPDDLYKKNFDSGRKWRAHVEKFLYKL</sequence>
<protein>
    <recommendedName>
        <fullName evidence="1">Reverse transcriptase domain-containing protein</fullName>
    </recommendedName>
</protein>
<evidence type="ECO:0000259" key="1">
    <source>
        <dbReference type="PROSITE" id="PS50878"/>
    </source>
</evidence>
<dbReference type="PROSITE" id="PS50878">
    <property type="entry name" value="RT_POL"/>
    <property type="match status" value="1"/>
</dbReference>
<dbReference type="AlphaFoldDB" id="A0A3Q1CL96"/>
<organism evidence="2 3">
    <name type="scientific">Amphiprion ocellaris</name>
    <name type="common">Clown anemonefish</name>
    <dbReference type="NCBI Taxonomy" id="80972"/>
    <lineage>
        <taxon>Eukaryota</taxon>
        <taxon>Metazoa</taxon>
        <taxon>Chordata</taxon>
        <taxon>Craniata</taxon>
        <taxon>Vertebrata</taxon>
        <taxon>Euteleostomi</taxon>
        <taxon>Actinopterygii</taxon>
        <taxon>Neopterygii</taxon>
        <taxon>Teleostei</taxon>
        <taxon>Neoteleostei</taxon>
        <taxon>Acanthomorphata</taxon>
        <taxon>Ovalentaria</taxon>
        <taxon>Pomacentridae</taxon>
        <taxon>Amphiprion</taxon>
    </lineage>
</organism>
<dbReference type="Proteomes" id="UP001501940">
    <property type="component" value="Chromosome 17"/>
</dbReference>